<dbReference type="Gene3D" id="1.20.5.110">
    <property type="match status" value="1"/>
</dbReference>
<comment type="subcellular location">
    <subcellularLocation>
        <location evidence="1">Membrane</location>
        <topology evidence="1">Multi-pass membrane protein</topology>
    </subcellularLocation>
</comment>
<keyword evidence="3 8" id="KW-0812">Transmembrane</keyword>
<dbReference type="PANTHER" id="PTHR11537:SF254">
    <property type="entry name" value="POTASSIUM VOLTAGE-GATED CHANNEL PROTEIN SHAB"/>
    <property type="match status" value="1"/>
</dbReference>
<evidence type="ECO:0000256" key="5">
    <source>
        <dbReference type="ARBA" id="ARBA00023065"/>
    </source>
</evidence>
<keyword evidence="7" id="KW-0407">Ion channel</keyword>
<evidence type="ECO:0000256" key="3">
    <source>
        <dbReference type="ARBA" id="ARBA00022692"/>
    </source>
</evidence>
<dbReference type="InterPro" id="IPR027359">
    <property type="entry name" value="Volt_channel_dom_sf"/>
</dbReference>
<evidence type="ECO:0000256" key="4">
    <source>
        <dbReference type="ARBA" id="ARBA00022989"/>
    </source>
</evidence>
<feature type="transmembrane region" description="Helical" evidence="8">
    <location>
        <begin position="176"/>
        <end position="195"/>
    </location>
</feature>
<sequence length="232" mass="25005">MDTLPISPRLATWRRRTDIPLLLIAVGSLPLLLLEIIANRLSDGDQKFLTGVNVAVFVAFAVDYVVEISVTHKRTTYVRTQWASLLIVISQFLALLPALGFLGILRGARALRIIGTLSRVIGIGAASKEQGRKFFKEKAASVAFGMAGFTLITSAVAFTIAEDVGDGRRINSFFDALWWSAATITTVGYGDIYPVTAAGRIIAVFTMLVGISTLAVVTARIAQFLISADKSN</sequence>
<feature type="transmembrane region" description="Helical" evidence="8">
    <location>
        <begin position="48"/>
        <end position="70"/>
    </location>
</feature>
<feature type="transmembrane region" description="Helical" evidence="8">
    <location>
        <begin position="82"/>
        <end position="104"/>
    </location>
</feature>
<evidence type="ECO:0000313" key="10">
    <source>
        <dbReference type="EMBL" id="CAB4833971.1"/>
    </source>
</evidence>
<dbReference type="Pfam" id="PF07885">
    <property type="entry name" value="Ion_trans_2"/>
    <property type="match status" value="1"/>
</dbReference>
<dbReference type="PANTHER" id="PTHR11537">
    <property type="entry name" value="VOLTAGE-GATED POTASSIUM CHANNEL"/>
    <property type="match status" value="1"/>
</dbReference>
<evidence type="ECO:0000256" key="8">
    <source>
        <dbReference type="SAM" id="Phobius"/>
    </source>
</evidence>
<keyword evidence="2" id="KW-0813">Transport</keyword>
<organism evidence="10">
    <name type="scientific">freshwater metagenome</name>
    <dbReference type="NCBI Taxonomy" id="449393"/>
    <lineage>
        <taxon>unclassified sequences</taxon>
        <taxon>metagenomes</taxon>
        <taxon>ecological metagenomes</taxon>
    </lineage>
</organism>
<dbReference type="Gene3D" id="1.20.120.350">
    <property type="entry name" value="Voltage-gated potassium channels. Chain C"/>
    <property type="match status" value="1"/>
</dbReference>
<dbReference type="AlphaFoldDB" id="A0A6J7ALZ6"/>
<evidence type="ECO:0000256" key="2">
    <source>
        <dbReference type="ARBA" id="ARBA00022448"/>
    </source>
</evidence>
<feature type="transmembrane region" description="Helical" evidence="8">
    <location>
        <begin position="202"/>
        <end position="226"/>
    </location>
</feature>
<protein>
    <submittedName>
        <fullName evidence="10">Unannotated protein</fullName>
    </submittedName>
</protein>
<dbReference type="InterPro" id="IPR028325">
    <property type="entry name" value="VG_K_chnl"/>
</dbReference>
<evidence type="ECO:0000256" key="1">
    <source>
        <dbReference type="ARBA" id="ARBA00004141"/>
    </source>
</evidence>
<keyword evidence="5" id="KW-0406">Ion transport</keyword>
<dbReference type="PRINTS" id="PR00169">
    <property type="entry name" value="KCHANNEL"/>
</dbReference>
<feature type="domain" description="Potassium channel" evidence="9">
    <location>
        <begin position="148"/>
        <end position="226"/>
    </location>
</feature>
<evidence type="ECO:0000256" key="6">
    <source>
        <dbReference type="ARBA" id="ARBA00023136"/>
    </source>
</evidence>
<reference evidence="10" key="1">
    <citation type="submission" date="2020-05" db="EMBL/GenBank/DDBJ databases">
        <authorList>
            <person name="Chiriac C."/>
            <person name="Salcher M."/>
            <person name="Ghai R."/>
            <person name="Kavagutti S V."/>
        </authorList>
    </citation>
    <scope>NUCLEOTIDE SEQUENCE</scope>
</reference>
<keyword evidence="6 8" id="KW-0472">Membrane</keyword>
<dbReference type="InterPro" id="IPR013099">
    <property type="entry name" value="K_chnl_dom"/>
</dbReference>
<feature type="transmembrane region" description="Helical" evidence="8">
    <location>
        <begin position="139"/>
        <end position="161"/>
    </location>
</feature>
<dbReference type="EMBL" id="CAFABH010000064">
    <property type="protein sequence ID" value="CAB4833971.1"/>
    <property type="molecule type" value="Genomic_DNA"/>
</dbReference>
<accession>A0A6J7ALZ6</accession>
<feature type="transmembrane region" description="Helical" evidence="8">
    <location>
        <begin position="110"/>
        <end position="127"/>
    </location>
</feature>
<name>A0A6J7ALZ6_9ZZZZ</name>
<dbReference type="GO" id="GO:0008076">
    <property type="term" value="C:voltage-gated potassium channel complex"/>
    <property type="evidence" value="ECO:0007669"/>
    <property type="project" value="InterPro"/>
</dbReference>
<dbReference type="GO" id="GO:0005249">
    <property type="term" value="F:voltage-gated potassium channel activity"/>
    <property type="evidence" value="ECO:0007669"/>
    <property type="project" value="InterPro"/>
</dbReference>
<gene>
    <name evidence="10" type="ORF">UFOPK3174_01563</name>
</gene>
<evidence type="ECO:0000259" key="9">
    <source>
        <dbReference type="Pfam" id="PF07885"/>
    </source>
</evidence>
<feature type="transmembrane region" description="Helical" evidence="8">
    <location>
        <begin position="21"/>
        <end position="42"/>
    </location>
</feature>
<keyword evidence="4 8" id="KW-1133">Transmembrane helix</keyword>
<dbReference type="Gene3D" id="1.10.287.70">
    <property type="match status" value="1"/>
</dbReference>
<evidence type="ECO:0000256" key="7">
    <source>
        <dbReference type="ARBA" id="ARBA00023303"/>
    </source>
</evidence>
<dbReference type="SUPFAM" id="SSF81324">
    <property type="entry name" value="Voltage-gated potassium channels"/>
    <property type="match status" value="1"/>
</dbReference>
<proteinExistence type="predicted"/>
<dbReference type="GO" id="GO:0001508">
    <property type="term" value="P:action potential"/>
    <property type="evidence" value="ECO:0007669"/>
    <property type="project" value="TreeGrafter"/>
</dbReference>